<keyword evidence="2" id="KW-1185">Reference proteome</keyword>
<dbReference type="Proteomes" id="UP001177140">
    <property type="component" value="Unassembled WGS sequence"/>
</dbReference>
<sequence>MTMKISTKTLTSLLRFHRSMSTSSPSSSTPSQKLVVKTKEFILTGKRFFKSREQFEMRIKSQYQVIKVAPHELQNKYMRCSVWILVW</sequence>
<dbReference type="AlphaFoldDB" id="A0AA41V9H5"/>
<gene>
    <name evidence="1" type="ORF">MKW94_015506</name>
</gene>
<dbReference type="EMBL" id="JAJJMA010162301">
    <property type="protein sequence ID" value="MCL7035914.1"/>
    <property type="molecule type" value="Genomic_DNA"/>
</dbReference>
<organism evidence="1 2">
    <name type="scientific">Papaver nudicaule</name>
    <name type="common">Iceland poppy</name>
    <dbReference type="NCBI Taxonomy" id="74823"/>
    <lineage>
        <taxon>Eukaryota</taxon>
        <taxon>Viridiplantae</taxon>
        <taxon>Streptophyta</taxon>
        <taxon>Embryophyta</taxon>
        <taxon>Tracheophyta</taxon>
        <taxon>Spermatophyta</taxon>
        <taxon>Magnoliopsida</taxon>
        <taxon>Ranunculales</taxon>
        <taxon>Papaveraceae</taxon>
        <taxon>Papaveroideae</taxon>
        <taxon>Papaver</taxon>
    </lineage>
</organism>
<accession>A0AA41V9H5</accession>
<protein>
    <submittedName>
        <fullName evidence="1">Uncharacterized protein</fullName>
    </submittedName>
</protein>
<proteinExistence type="predicted"/>
<comment type="caution">
    <text evidence="1">The sequence shown here is derived from an EMBL/GenBank/DDBJ whole genome shotgun (WGS) entry which is preliminary data.</text>
</comment>
<evidence type="ECO:0000313" key="1">
    <source>
        <dbReference type="EMBL" id="MCL7035914.1"/>
    </source>
</evidence>
<name>A0AA41V9H5_PAPNU</name>
<evidence type="ECO:0000313" key="2">
    <source>
        <dbReference type="Proteomes" id="UP001177140"/>
    </source>
</evidence>
<reference evidence="1" key="1">
    <citation type="submission" date="2022-03" db="EMBL/GenBank/DDBJ databases">
        <title>A functionally conserved STORR gene fusion in Papaver species that diverged 16.8 million years ago.</title>
        <authorList>
            <person name="Catania T."/>
        </authorList>
    </citation>
    <scope>NUCLEOTIDE SEQUENCE</scope>
    <source>
        <strain evidence="1">S-191538</strain>
    </source>
</reference>